<comment type="caution">
    <text evidence="3">The sequence shown here is derived from an EMBL/GenBank/DDBJ whole genome shotgun (WGS) entry which is preliminary data.</text>
</comment>
<dbReference type="InterPro" id="IPR007213">
    <property type="entry name" value="Ppm1/Ppm2/Tcmp"/>
</dbReference>
<accession>A0A1Z9Z2D7</accession>
<dbReference type="PANTHER" id="PTHR43619">
    <property type="entry name" value="S-ADENOSYL-L-METHIONINE-DEPENDENT METHYLTRANSFERASE YKTD-RELATED"/>
    <property type="match status" value="1"/>
</dbReference>
<dbReference type="PANTHER" id="PTHR43619:SF2">
    <property type="entry name" value="S-ADENOSYL-L-METHIONINE-DEPENDENT METHYLTRANSFERASES SUPERFAMILY PROTEIN"/>
    <property type="match status" value="1"/>
</dbReference>
<protein>
    <submittedName>
        <fullName evidence="3">Leucine carboxyl methyltransferase</fullName>
    </submittedName>
</protein>
<dbReference type="EMBL" id="NEXX01000001">
    <property type="protein sequence ID" value="OUY08625.1"/>
    <property type="molecule type" value="Genomic_DNA"/>
</dbReference>
<sequence>MTQSNLSKPLRSKHRHISFTAHYTGYRWYMMGISHPAFATTQGKFLTGLLQPIEASAERFIGGSIRTTLQQRHTLIDATLVDLLAQHPNLQIIEIATGLSPRGWHFRKHYPGLTYIEVDLPNMARIKKQALQKAGQPDAQVLAIDLFTPQIQDMFEPLDRKAPLVVISEGLVNYFDKAALKTLWTSLAEYGREFDHFYYLTDLCPEPVQHPLANLVWNSSKLLKFLSRSAFSFHFTTPDEVKAFFLNCGYHQVNIQQPSQKDHTPSTAHLGDFVWVVLAEI</sequence>
<dbReference type="AlphaFoldDB" id="A0A1Z9Z2D7"/>
<dbReference type="Pfam" id="PF04072">
    <property type="entry name" value="LCM"/>
    <property type="match status" value="1"/>
</dbReference>
<dbReference type="GO" id="GO:0008168">
    <property type="term" value="F:methyltransferase activity"/>
    <property type="evidence" value="ECO:0007669"/>
    <property type="project" value="UniProtKB-KW"/>
</dbReference>
<name>A0A1Z9Z2D7_9GAMM</name>
<dbReference type="Proteomes" id="UP000196536">
    <property type="component" value="Unassembled WGS sequence"/>
</dbReference>
<keyword evidence="2 3" id="KW-0808">Transferase</keyword>
<dbReference type="InterPro" id="IPR029063">
    <property type="entry name" value="SAM-dependent_MTases_sf"/>
</dbReference>
<gene>
    <name evidence="3" type="ORF">CAP51_03160</name>
</gene>
<organism evidence="3 4">
    <name type="scientific">Acinetobacter populi</name>
    <dbReference type="NCBI Taxonomy" id="1582270"/>
    <lineage>
        <taxon>Bacteria</taxon>
        <taxon>Pseudomonadati</taxon>
        <taxon>Pseudomonadota</taxon>
        <taxon>Gammaproteobacteria</taxon>
        <taxon>Moraxellales</taxon>
        <taxon>Moraxellaceae</taxon>
        <taxon>Acinetobacter</taxon>
    </lineage>
</organism>
<dbReference type="GO" id="GO:0032259">
    <property type="term" value="P:methylation"/>
    <property type="evidence" value="ECO:0007669"/>
    <property type="project" value="UniProtKB-KW"/>
</dbReference>
<dbReference type="OrthoDB" id="7063113at2"/>
<reference evidence="3 4" key="1">
    <citation type="submission" date="2017-05" db="EMBL/GenBank/DDBJ databases">
        <title>Acinetobacter populi ANC 5415 (= PBJ7), whole genome shotgun sequencing project.</title>
        <authorList>
            <person name="Nemec A."/>
            <person name="Radolfova-Krizova L."/>
        </authorList>
    </citation>
    <scope>NUCLEOTIDE SEQUENCE [LARGE SCALE GENOMIC DNA]</scope>
    <source>
        <strain evidence="3 4">PBJ7</strain>
    </source>
</reference>
<dbReference type="RefSeq" id="WP_087619292.1">
    <property type="nucleotide sequence ID" value="NZ_NEXX01000001.1"/>
</dbReference>
<dbReference type="SUPFAM" id="SSF53335">
    <property type="entry name" value="S-adenosyl-L-methionine-dependent methyltransferases"/>
    <property type="match status" value="1"/>
</dbReference>
<keyword evidence="4" id="KW-1185">Reference proteome</keyword>
<evidence type="ECO:0000313" key="3">
    <source>
        <dbReference type="EMBL" id="OUY08625.1"/>
    </source>
</evidence>
<dbReference type="Gene3D" id="3.40.50.150">
    <property type="entry name" value="Vaccinia Virus protein VP39"/>
    <property type="match status" value="1"/>
</dbReference>
<keyword evidence="1 3" id="KW-0489">Methyltransferase</keyword>
<evidence type="ECO:0000313" key="4">
    <source>
        <dbReference type="Proteomes" id="UP000196536"/>
    </source>
</evidence>
<evidence type="ECO:0000256" key="2">
    <source>
        <dbReference type="ARBA" id="ARBA00022679"/>
    </source>
</evidence>
<evidence type="ECO:0000256" key="1">
    <source>
        <dbReference type="ARBA" id="ARBA00022603"/>
    </source>
</evidence>
<proteinExistence type="predicted"/>